<dbReference type="PROSITE" id="PS50096">
    <property type="entry name" value="IQ"/>
    <property type="match status" value="1"/>
</dbReference>
<sequence>KQNANTAIYPLTQTISSRTTREALKILETSRKKLPSLEAQRFSGVLEDSISQVEIVAMLPAVLARLDTLSGSLDSDLSGALREHRLLEERLMSLDGPGSDGGQEGESREARERVRAQLEKDIQSSVMDVLRLFRAHPDAVLVLRAEVDMEAGASKNVQPLIDGLKKFHDLMLEKLLTSPEEEQQLSAYMKEMSLRRDHNMKLMASLEAEVAAAKKKRDLEVSHHITFGIKTLKRSLYQMNKKAEDFISQMEQDADRQSQSISKTSEQKQIRMRQEIDQLNVQLNNLILENREAERVLREVEYNQIQEERWLAEERRKEEQRNLELKTRAAILAQAWWRGYCVRKAMKSKGKSKKGKKGKGKKGN</sequence>
<evidence type="ECO:0000256" key="6">
    <source>
        <dbReference type="ARBA" id="ARBA00022846"/>
    </source>
</evidence>
<name>A0A667YUQ7_9TELE</name>
<keyword evidence="6" id="KW-0282">Flagellum</keyword>
<evidence type="ECO:0000256" key="9">
    <source>
        <dbReference type="ARBA" id="ARBA00023273"/>
    </source>
</evidence>
<dbReference type="CDD" id="cd23767">
    <property type="entry name" value="IQCD"/>
    <property type="match status" value="1"/>
</dbReference>
<evidence type="ECO:0000256" key="12">
    <source>
        <dbReference type="SAM" id="MobiDB-lite"/>
    </source>
</evidence>
<protein>
    <recommendedName>
        <fullName evidence="4">Dynein regulatory complex protein 10</fullName>
    </recommendedName>
    <alternativeName>
        <fullName evidence="10">IQ domain-containing protein D</fullName>
    </alternativeName>
</protein>
<keyword evidence="7" id="KW-0969">Cilium</keyword>
<evidence type="ECO:0000313" key="13">
    <source>
        <dbReference type="Ensembl" id="ENSMMDP00005024811.1"/>
    </source>
</evidence>
<evidence type="ECO:0000256" key="2">
    <source>
        <dbReference type="ARBA" id="ARBA00004611"/>
    </source>
</evidence>
<evidence type="ECO:0000256" key="10">
    <source>
        <dbReference type="ARBA" id="ARBA00032180"/>
    </source>
</evidence>
<dbReference type="SMART" id="SM00015">
    <property type="entry name" value="IQ"/>
    <property type="match status" value="1"/>
</dbReference>
<comment type="subunit">
    <text evidence="11">Component of the nexin-dynein regulatory complex (N-DRC). Interacts with CFAP52.</text>
</comment>
<keyword evidence="9" id="KW-0966">Cell projection</keyword>
<accession>A0A667YUQ7</accession>
<reference evidence="13" key="1">
    <citation type="submission" date="2019-06" db="EMBL/GenBank/DDBJ databases">
        <authorList>
            <consortium name="Wellcome Sanger Institute Data Sharing"/>
        </authorList>
    </citation>
    <scope>NUCLEOTIDE SEQUENCE [LARGE SCALE GENOMIC DNA]</scope>
</reference>
<dbReference type="InterPro" id="IPR042815">
    <property type="entry name" value="DRC10"/>
</dbReference>
<gene>
    <name evidence="13" type="primary">IQCD</name>
</gene>
<evidence type="ECO:0000313" key="14">
    <source>
        <dbReference type="Proteomes" id="UP000472263"/>
    </source>
</evidence>
<comment type="similarity">
    <text evidence="3">Belongs to the DRC10 family.</text>
</comment>
<proteinExistence type="inferred from homology"/>
<evidence type="ECO:0000256" key="1">
    <source>
        <dbReference type="ARBA" id="ARBA00003029"/>
    </source>
</evidence>
<dbReference type="GeneTree" id="ENSGT00730000111354"/>
<dbReference type="PANTHER" id="PTHR31598:SF1">
    <property type="entry name" value="DYNEIN REGULATORY COMPLEX PROTEIN 10"/>
    <property type="match status" value="1"/>
</dbReference>
<dbReference type="Proteomes" id="UP000472263">
    <property type="component" value="Chromosome 9"/>
</dbReference>
<reference evidence="13" key="3">
    <citation type="submission" date="2025-09" db="UniProtKB">
        <authorList>
            <consortium name="Ensembl"/>
        </authorList>
    </citation>
    <scope>IDENTIFICATION</scope>
</reference>
<dbReference type="Ensembl" id="ENSMMDT00005025340.1">
    <property type="protein sequence ID" value="ENSMMDP00005024811.1"/>
    <property type="gene ID" value="ENSMMDG00005011908.1"/>
</dbReference>
<dbReference type="PANTHER" id="PTHR31598">
    <property type="entry name" value="IQ DOMAIN-CONTAINING PROTEIN D"/>
    <property type="match status" value="1"/>
</dbReference>
<reference evidence="13" key="2">
    <citation type="submission" date="2025-08" db="UniProtKB">
        <authorList>
            <consortium name="Ensembl"/>
        </authorList>
    </citation>
    <scope>IDENTIFICATION</scope>
</reference>
<keyword evidence="14" id="KW-1185">Reference proteome</keyword>
<evidence type="ECO:0000256" key="8">
    <source>
        <dbReference type="ARBA" id="ARBA00023212"/>
    </source>
</evidence>
<evidence type="ECO:0000256" key="11">
    <source>
        <dbReference type="ARBA" id="ARBA00046836"/>
    </source>
</evidence>
<evidence type="ECO:0000256" key="5">
    <source>
        <dbReference type="ARBA" id="ARBA00022490"/>
    </source>
</evidence>
<evidence type="ECO:0000256" key="4">
    <source>
        <dbReference type="ARBA" id="ARBA00021752"/>
    </source>
</evidence>
<dbReference type="InterPro" id="IPR000048">
    <property type="entry name" value="IQ_motif_EF-hand-BS"/>
</dbReference>
<organism evidence="13 14">
    <name type="scientific">Myripristis murdjan</name>
    <name type="common">pinecone soldierfish</name>
    <dbReference type="NCBI Taxonomy" id="586833"/>
    <lineage>
        <taxon>Eukaryota</taxon>
        <taxon>Metazoa</taxon>
        <taxon>Chordata</taxon>
        <taxon>Craniata</taxon>
        <taxon>Vertebrata</taxon>
        <taxon>Euteleostomi</taxon>
        <taxon>Actinopterygii</taxon>
        <taxon>Neopterygii</taxon>
        <taxon>Teleostei</taxon>
        <taxon>Neoteleostei</taxon>
        <taxon>Acanthomorphata</taxon>
        <taxon>Holocentriformes</taxon>
        <taxon>Holocentridae</taxon>
        <taxon>Myripristis</taxon>
    </lineage>
</organism>
<keyword evidence="8" id="KW-0206">Cytoskeleton</keyword>
<comment type="subcellular location">
    <subcellularLocation>
        <location evidence="2">Cytoplasm</location>
        <location evidence="2">Cytoskeleton</location>
        <location evidence="2">Flagellum axoneme</location>
    </subcellularLocation>
</comment>
<feature type="region of interest" description="Disordered" evidence="12">
    <location>
        <begin position="249"/>
        <end position="269"/>
    </location>
</feature>
<evidence type="ECO:0000256" key="7">
    <source>
        <dbReference type="ARBA" id="ARBA00023069"/>
    </source>
</evidence>
<feature type="region of interest" description="Disordered" evidence="12">
    <location>
        <begin position="90"/>
        <end position="111"/>
    </location>
</feature>
<dbReference type="InParanoid" id="A0A667YUQ7"/>
<evidence type="ECO:0000256" key="3">
    <source>
        <dbReference type="ARBA" id="ARBA00009071"/>
    </source>
</evidence>
<comment type="function">
    <text evidence="1">Component of the nexin-dynein regulatory complex (N-DRC), a key regulator of ciliary/flagellar motility which maintains the alignment and integrity of the distal axoneme and regulates microtubule sliding in motile axonemes.</text>
</comment>
<keyword evidence="5" id="KW-0963">Cytoplasm</keyword>
<dbReference type="AlphaFoldDB" id="A0A667YUQ7"/>